<feature type="domain" description="Activator of Hsp90 ATPase homologue 1/2-like C-terminal" evidence="2">
    <location>
        <begin position="11"/>
        <end position="134"/>
    </location>
</feature>
<dbReference type="InterPro" id="IPR023393">
    <property type="entry name" value="START-like_dom_sf"/>
</dbReference>
<name>A0A841ENA5_9BACT</name>
<protein>
    <submittedName>
        <fullName evidence="3">Uncharacterized protein YndB with AHSA1/START domain</fullName>
    </submittedName>
</protein>
<comment type="caution">
    <text evidence="3">The sequence shown here is derived from an EMBL/GenBank/DDBJ whole genome shotgun (WGS) entry which is preliminary data.</text>
</comment>
<keyword evidence="4" id="KW-1185">Reference proteome</keyword>
<dbReference type="SUPFAM" id="SSF55961">
    <property type="entry name" value="Bet v1-like"/>
    <property type="match status" value="1"/>
</dbReference>
<dbReference type="Gene3D" id="3.30.530.20">
    <property type="match status" value="1"/>
</dbReference>
<evidence type="ECO:0000313" key="4">
    <source>
        <dbReference type="Proteomes" id="UP000524404"/>
    </source>
</evidence>
<organism evidence="3 4">
    <name type="scientific">Arcicella rosea</name>
    <dbReference type="NCBI Taxonomy" id="502909"/>
    <lineage>
        <taxon>Bacteria</taxon>
        <taxon>Pseudomonadati</taxon>
        <taxon>Bacteroidota</taxon>
        <taxon>Cytophagia</taxon>
        <taxon>Cytophagales</taxon>
        <taxon>Flectobacillaceae</taxon>
        <taxon>Arcicella</taxon>
    </lineage>
</organism>
<evidence type="ECO:0000313" key="3">
    <source>
        <dbReference type="EMBL" id="MBB6003694.1"/>
    </source>
</evidence>
<dbReference type="AlphaFoldDB" id="A0A841ENA5"/>
<comment type="similarity">
    <text evidence="1">Belongs to the AHA1 family.</text>
</comment>
<dbReference type="Pfam" id="PF08327">
    <property type="entry name" value="AHSA1"/>
    <property type="match status" value="1"/>
</dbReference>
<evidence type="ECO:0000259" key="2">
    <source>
        <dbReference type="Pfam" id="PF08327"/>
    </source>
</evidence>
<dbReference type="InterPro" id="IPR013538">
    <property type="entry name" value="ASHA1/2-like_C"/>
</dbReference>
<gene>
    <name evidence="3" type="ORF">HNP25_002352</name>
</gene>
<dbReference type="Proteomes" id="UP000524404">
    <property type="component" value="Unassembled WGS sequence"/>
</dbReference>
<proteinExistence type="inferred from homology"/>
<dbReference type="EMBL" id="JACHKT010000015">
    <property type="protein sequence ID" value="MBB6003694.1"/>
    <property type="molecule type" value="Genomic_DNA"/>
</dbReference>
<dbReference type="RefSeq" id="WP_184134284.1">
    <property type="nucleotide sequence ID" value="NZ_JACHKT010000015.1"/>
</dbReference>
<accession>A0A841ENA5</accession>
<reference evidence="3 4" key="1">
    <citation type="submission" date="2020-08" db="EMBL/GenBank/DDBJ databases">
        <title>Functional genomics of gut bacteria from endangered species of beetles.</title>
        <authorList>
            <person name="Carlos-Shanley C."/>
        </authorList>
    </citation>
    <scope>NUCLEOTIDE SEQUENCE [LARGE SCALE GENOMIC DNA]</scope>
    <source>
        <strain evidence="3 4">S00070</strain>
    </source>
</reference>
<sequence length="139" mass="16076">MEALTVQTIIKAPIEKVWKCWTTPADIIQWNNPSEDWETTSVAVDLKDNGKFIYKMKAKNGSVAFDFTGTYDKIIINEYIESTLFDHRKVINIFKPNGDETILIETFEPETETPIPEQKAFTQAVIDNFKKYVEEILTH</sequence>
<evidence type="ECO:0000256" key="1">
    <source>
        <dbReference type="ARBA" id="ARBA00006817"/>
    </source>
</evidence>